<comment type="caution">
    <text evidence="1">The sequence shown here is derived from an EMBL/GenBank/DDBJ whole genome shotgun (WGS) entry which is preliminary data.</text>
</comment>
<protein>
    <submittedName>
        <fullName evidence="1">Uncharacterized protein</fullName>
    </submittedName>
</protein>
<organism evidence="1">
    <name type="scientific">Tanacetum cinerariifolium</name>
    <name type="common">Dalmatian daisy</name>
    <name type="synonym">Chrysanthemum cinerariifolium</name>
    <dbReference type="NCBI Taxonomy" id="118510"/>
    <lineage>
        <taxon>Eukaryota</taxon>
        <taxon>Viridiplantae</taxon>
        <taxon>Streptophyta</taxon>
        <taxon>Embryophyta</taxon>
        <taxon>Tracheophyta</taxon>
        <taxon>Spermatophyta</taxon>
        <taxon>Magnoliopsida</taxon>
        <taxon>eudicotyledons</taxon>
        <taxon>Gunneridae</taxon>
        <taxon>Pentapetalae</taxon>
        <taxon>asterids</taxon>
        <taxon>campanulids</taxon>
        <taxon>Asterales</taxon>
        <taxon>Asteraceae</taxon>
        <taxon>Asteroideae</taxon>
        <taxon>Anthemideae</taxon>
        <taxon>Anthemidinae</taxon>
        <taxon>Tanacetum</taxon>
    </lineage>
</organism>
<gene>
    <name evidence="1" type="ORF">Tci_883677</name>
</gene>
<proteinExistence type="predicted"/>
<dbReference type="EMBL" id="BKCJ011260811">
    <property type="protein sequence ID" value="GFD11708.1"/>
    <property type="molecule type" value="Genomic_DNA"/>
</dbReference>
<dbReference type="AlphaFoldDB" id="A0A699TRC1"/>
<sequence>LLLGASSCPEEPSKSKETLHELRASLRIRLANRVILPLQPLLLSSREKLTRTELLANLGANLGKQCLQGILNSRRKVKSLEDENGMRMAAS</sequence>
<accession>A0A699TRC1</accession>
<reference evidence="1" key="1">
    <citation type="journal article" date="2019" name="Sci. Rep.">
        <title>Draft genome of Tanacetum cinerariifolium, the natural source of mosquito coil.</title>
        <authorList>
            <person name="Yamashiro T."/>
            <person name="Shiraishi A."/>
            <person name="Satake H."/>
            <person name="Nakayama K."/>
        </authorList>
    </citation>
    <scope>NUCLEOTIDE SEQUENCE</scope>
</reference>
<feature type="non-terminal residue" evidence="1">
    <location>
        <position position="1"/>
    </location>
</feature>
<name>A0A699TRC1_TANCI</name>
<evidence type="ECO:0000313" key="1">
    <source>
        <dbReference type="EMBL" id="GFD11708.1"/>
    </source>
</evidence>